<dbReference type="InterPro" id="IPR009100">
    <property type="entry name" value="AcylCoA_DH/oxidase_NM_dom_sf"/>
</dbReference>
<evidence type="ECO:0000256" key="3">
    <source>
        <dbReference type="ARBA" id="ARBA00022630"/>
    </source>
</evidence>
<keyword evidence="3 5" id="KW-0285">Flavoprotein</keyword>
<accession>A0AAF1K5S0</accession>
<keyword evidence="4 5" id="KW-0274">FAD</keyword>
<evidence type="ECO:0000256" key="4">
    <source>
        <dbReference type="ARBA" id="ARBA00022827"/>
    </source>
</evidence>
<evidence type="ECO:0000256" key="1">
    <source>
        <dbReference type="ARBA" id="ARBA00001974"/>
    </source>
</evidence>
<keyword evidence="5" id="KW-0560">Oxidoreductase</keyword>
<dbReference type="InterPro" id="IPR036250">
    <property type="entry name" value="AcylCo_DH-like_C"/>
</dbReference>
<evidence type="ECO:0000256" key="2">
    <source>
        <dbReference type="ARBA" id="ARBA00009347"/>
    </source>
</evidence>
<protein>
    <submittedName>
        <fullName evidence="9">Acyl-CoA/acyl-ACP dehydrogenase</fullName>
    </submittedName>
</protein>
<dbReference type="Gene3D" id="1.10.540.10">
    <property type="entry name" value="Acyl-CoA dehydrogenase/oxidase, N-terminal domain"/>
    <property type="match status" value="1"/>
</dbReference>
<dbReference type="InterPro" id="IPR013786">
    <property type="entry name" value="AcylCoA_DH/ox_N"/>
</dbReference>
<comment type="cofactor">
    <cofactor evidence="1 5">
        <name>FAD</name>
        <dbReference type="ChEBI" id="CHEBI:57692"/>
    </cofactor>
</comment>
<comment type="similarity">
    <text evidence="2 5">Belongs to the acyl-CoA dehydrogenase family.</text>
</comment>
<dbReference type="SUPFAM" id="SSF47203">
    <property type="entry name" value="Acyl-CoA dehydrogenase C-terminal domain-like"/>
    <property type="match status" value="1"/>
</dbReference>
<proteinExistence type="inferred from homology"/>
<dbReference type="GO" id="GO:0003995">
    <property type="term" value="F:acyl-CoA dehydrogenase activity"/>
    <property type="evidence" value="ECO:0007669"/>
    <property type="project" value="TreeGrafter"/>
</dbReference>
<sequence length="403" mass="44731">MDTHTPIPNAYGMPPEIAEYRDLARRLVREELMPLEREFLASPKNGYALPPITNLRETFDKATVDRLVKLSRDVGFWNLMVPEQYGGSSLGMLAQAVILEEFNYCAVPFPFANVANILYECKGEQIDRFLKPVIEGEKTTCFAQTEANAGSDPGGMMQTKAVGDGEGWLLNGTKMWISNAHGSDIIMVQAVTDAEKRQRGGITMFVLDRHTPGVNIDPAGLPTWLSGRTSQYIVNFDNVRLGPENVLGEVGKGFSLGQRWLTIHDRLLRGPYALGKMQRGLDMSIEWAKQRITFGKPIAERQAIQWKLVDMHVDITALRSMTYEMAARADAGEDVRAEAAIVKMCAGDWGARTLDHAIQVHGAMGESLELPLTSFYRLLRHAQIGGGTSEIQRVLIARKLLKG</sequence>
<reference evidence="9" key="1">
    <citation type="submission" date="2020-01" db="EMBL/GenBank/DDBJ databases">
        <authorList>
            <person name="Rat A."/>
        </authorList>
    </citation>
    <scope>NUCLEOTIDE SEQUENCE</scope>
    <source>
        <strain evidence="9">LMG 28251</strain>
    </source>
</reference>
<dbReference type="PANTHER" id="PTHR43884:SF40">
    <property type="entry name" value="ACYL-COA DEHYDROGENASE"/>
    <property type="match status" value="1"/>
</dbReference>
<dbReference type="GO" id="GO:0050660">
    <property type="term" value="F:flavin adenine dinucleotide binding"/>
    <property type="evidence" value="ECO:0007669"/>
    <property type="project" value="InterPro"/>
</dbReference>
<dbReference type="Pfam" id="PF02770">
    <property type="entry name" value="Acyl-CoA_dh_M"/>
    <property type="match status" value="1"/>
</dbReference>
<organism evidence="9 10">
    <name type="scientific">Plastoroseomonas arctica</name>
    <dbReference type="NCBI Taxonomy" id="1509237"/>
    <lineage>
        <taxon>Bacteria</taxon>
        <taxon>Pseudomonadati</taxon>
        <taxon>Pseudomonadota</taxon>
        <taxon>Alphaproteobacteria</taxon>
        <taxon>Acetobacterales</taxon>
        <taxon>Acetobacteraceae</taxon>
        <taxon>Plastoroseomonas</taxon>
    </lineage>
</organism>
<evidence type="ECO:0000313" key="10">
    <source>
        <dbReference type="Proteomes" id="UP001196068"/>
    </source>
</evidence>
<dbReference type="InterPro" id="IPR006091">
    <property type="entry name" value="Acyl-CoA_Oxase/DH_mid-dom"/>
</dbReference>
<keyword evidence="10" id="KW-1185">Reference proteome</keyword>
<name>A0AAF1K5S0_9PROT</name>
<dbReference type="CDD" id="cd00567">
    <property type="entry name" value="ACAD"/>
    <property type="match status" value="1"/>
</dbReference>
<dbReference type="AlphaFoldDB" id="A0AAF1K5S0"/>
<dbReference type="InterPro" id="IPR037069">
    <property type="entry name" value="AcylCoA_DH/ox_N_sf"/>
</dbReference>
<dbReference type="Pfam" id="PF02771">
    <property type="entry name" value="Acyl-CoA_dh_N"/>
    <property type="match status" value="1"/>
</dbReference>
<dbReference type="InterPro" id="IPR046373">
    <property type="entry name" value="Acyl-CoA_Oxase/DH_mid-dom_sf"/>
</dbReference>
<dbReference type="EMBL" id="JAAEDH010000026">
    <property type="protein sequence ID" value="MBR0657093.1"/>
    <property type="molecule type" value="Genomic_DNA"/>
</dbReference>
<evidence type="ECO:0000259" key="7">
    <source>
        <dbReference type="Pfam" id="PF02770"/>
    </source>
</evidence>
<comment type="caution">
    <text evidence="9">The sequence shown here is derived from an EMBL/GenBank/DDBJ whole genome shotgun (WGS) entry which is preliminary data.</text>
</comment>
<evidence type="ECO:0000259" key="8">
    <source>
        <dbReference type="Pfam" id="PF02771"/>
    </source>
</evidence>
<feature type="domain" description="Acyl-CoA dehydrogenase/oxidase N-terminal" evidence="8">
    <location>
        <begin position="16"/>
        <end position="137"/>
    </location>
</feature>
<feature type="domain" description="Acyl-CoA oxidase/dehydrogenase middle" evidence="7">
    <location>
        <begin position="141"/>
        <end position="219"/>
    </location>
</feature>
<evidence type="ECO:0000256" key="5">
    <source>
        <dbReference type="RuleBase" id="RU362125"/>
    </source>
</evidence>
<reference evidence="9" key="2">
    <citation type="journal article" date="2021" name="Syst. Appl. Microbiol.">
        <title>Roseomonas hellenica sp. nov., isolated from roots of wild-growing Alkanna tinctoria.</title>
        <authorList>
            <person name="Rat A."/>
            <person name="Naranjo H.D."/>
            <person name="Lebbe L."/>
            <person name="Cnockaert M."/>
            <person name="Krigas N."/>
            <person name="Grigoriadou K."/>
            <person name="Maloupa E."/>
            <person name="Willems A."/>
        </authorList>
    </citation>
    <scope>NUCLEOTIDE SEQUENCE</scope>
    <source>
        <strain evidence="9">LMG 28251</strain>
    </source>
</reference>
<evidence type="ECO:0000313" key="9">
    <source>
        <dbReference type="EMBL" id="MBR0657093.1"/>
    </source>
</evidence>
<evidence type="ECO:0000259" key="6">
    <source>
        <dbReference type="Pfam" id="PF00441"/>
    </source>
</evidence>
<dbReference type="PANTHER" id="PTHR43884">
    <property type="entry name" value="ACYL-COA DEHYDROGENASE"/>
    <property type="match status" value="1"/>
</dbReference>
<dbReference type="Pfam" id="PF00441">
    <property type="entry name" value="Acyl-CoA_dh_1"/>
    <property type="match status" value="1"/>
</dbReference>
<gene>
    <name evidence="9" type="ORF">GXW79_18600</name>
</gene>
<feature type="domain" description="Acyl-CoA dehydrogenase/oxidase C-terminal" evidence="6">
    <location>
        <begin position="253"/>
        <end position="401"/>
    </location>
</feature>
<dbReference type="Gene3D" id="1.20.140.10">
    <property type="entry name" value="Butyryl-CoA Dehydrogenase, subunit A, domain 3"/>
    <property type="match status" value="1"/>
</dbReference>
<dbReference type="Gene3D" id="2.40.110.10">
    <property type="entry name" value="Butyryl-CoA Dehydrogenase, subunit A, domain 2"/>
    <property type="match status" value="1"/>
</dbReference>
<dbReference type="SUPFAM" id="SSF56645">
    <property type="entry name" value="Acyl-CoA dehydrogenase NM domain-like"/>
    <property type="match status" value="1"/>
</dbReference>
<dbReference type="InterPro" id="IPR009075">
    <property type="entry name" value="AcylCo_DH/oxidase_C"/>
</dbReference>
<dbReference type="Proteomes" id="UP001196068">
    <property type="component" value="Unassembled WGS sequence"/>
</dbReference>
<dbReference type="RefSeq" id="WP_211875958.1">
    <property type="nucleotide sequence ID" value="NZ_JAAEDH010000026.1"/>
</dbReference>